<dbReference type="RefSeq" id="WP_265676954.1">
    <property type="nucleotide sequence ID" value="NZ_JAKRRY010000038.1"/>
</dbReference>
<sequence>MTTAIHAHKVLNLLREKPMSRDELVSLVEEQFGKNAEFRTCSREGFDLEALLSFFIAKQKVIEQQGLWQLNIERVCSH</sequence>
<dbReference type="EMBL" id="JAKRRY010000038">
    <property type="protein sequence ID" value="MCW8348439.1"/>
    <property type="molecule type" value="Genomic_DNA"/>
</dbReference>
<comment type="caution">
    <text evidence="1">The sequence shown here is derived from an EMBL/GenBank/DDBJ whole genome shotgun (WGS) entry which is preliminary data.</text>
</comment>
<protein>
    <submittedName>
        <fullName evidence="1">YecH family protein</fullName>
    </submittedName>
</protein>
<evidence type="ECO:0000313" key="1">
    <source>
        <dbReference type="EMBL" id="MCW8348439.1"/>
    </source>
</evidence>
<reference evidence="1" key="1">
    <citation type="submission" date="2022-02" db="EMBL/GenBank/DDBJ databases">
        <title>Vibrio sp. nov, a new bacterium isolated from seawater.</title>
        <authorList>
            <person name="Yuan Y."/>
        </authorList>
    </citation>
    <scope>NUCLEOTIDE SEQUENCE</scope>
    <source>
        <strain evidence="1">ZSDZ65</strain>
    </source>
</reference>
<dbReference type="InterPro" id="IPR019620">
    <property type="entry name" value="Metal-bd_prot_put"/>
</dbReference>
<organism evidence="1 2">
    <name type="scientific">Vibrio qingdaonensis</name>
    <dbReference type="NCBI Taxonomy" id="2829491"/>
    <lineage>
        <taxon>Bacteria</taxon>
        <taxon>Pseudomonadati</taxon>
        <taxon>Pseudomonadota</taxon>
        <taxon>Gammaproteobacteria</taxon>
        <taxon>Vibrionales</taxon>
        <taxon>Vibrionaceae</taxon>
        <taxon>Vibrio</taxon>
    </lineage>
</organism>
<keyword evidence="2" id="KW-1185">Reference proteome</keyword>
<dbReference type="AlphaFoldDB" id="A0A9X3HYJ0"/>
<dbReference type="Proteomes" id="UP001155587">
    <property type="component" value="Unassembled WGS sequence"/>
</dbReference>
<accession>A0A9X3HYJ0</accession>
<proteinExistence type="predicted"/>
<dbReference type="Pfam" id="PF10678">
    <property type="entry name" value="DUF2492"/>
    <property type="match status" value="1"/>
</dbReference>
<name>A0A9X3HYJ0_9VIBR</name>
<dbReference type="NCBIfam" id="TIGR03853">
    <property type="entry name" value="matur_matur"/>
    <property type="match status" value="1"/>
</dbReference>
<gene>
    <name evidence="1" type="ORF">MD535_20860</name>
</gene>
<evidence type="ECO:0000313" key="2">
    <source>
        <dbReference type="Proteomes" id="UP001155587"/>
    </source>
</evidence>